<evidence type="ECO:0000313" key="4">
    <source>
        <dbReference type="Proteomes" id="UP000796880"/>
    </source>
</evidence>
<dbReference type="Proteomes" id="UP000796880">
    <property type="component" value="Unassembled WGS sequence"/>
</dbReference>
<reference evidence="3" key="1">
    <citation type="submission" date="2020-03" db="EMBL/GenBank/DDBJ databases">
        <title>A high-quality chromosome-level genome assembly of a woody plant with both climbing and erect habits, Rhamnella rubrinervis.</title>
        <authorList>
            <person name="Lu Z."/>
            <person name="Yang Y."/>
            <person name="Zhu X."/>
            <person name="Sun Y."/>
        </authorList>
    </citation>
    <scope>NUCLEOTIDE SEQUENCE</scope>
    <source>
        <strain evidence="3">BYM</strain>
        <tissue evidence="3">Leaf</tissue>
    </source>
</reference>
<dbReference type="InterPro" id="IPR007321">
    <property type="entry name" value="Transposase_28"/>
</dbReference>
<organism evidence="3 4">
    <name type="scientific">Rhamnella rubrinervis</name>
    <dbReference type="NCBI Taxonomy" id="2594499"/>
    <lineage>
        <taxon>Eukaryota</taxon>
        <taxon>Viridiplantae</taxon>
        <taxon>Streptophyta</taxon>
        <taxon>Embryophyta</taxon>
        <taxon>Tracheophyta</taxon>
        <taxon>Spermatophyta</taxon>
        <taxon>Magnoliopsida</taxon>
        <taxon>eudicotyledons</taxon>
        <taxon>Gunneridae</taxon>
        <taxon>Pentapetalae</taxon>
        <taxon>rosids</taxon>
        <taxon>fabids</taxon>
        <taxon>Rosales</taxon>
        <taxon>Rhamnaceae</taxon>
        <taxon>rhamnoid group</taxon>
        <taxon>Rhamneae</taxon>
        <taxon>Rhamnella</taxon>
    </lineage>
</organism>
<dbReference type="EMBL" id="VOIH02000009">
    <property type="protein sequence ID" value="KAF3436952.1"/>
    <property type="molecule type" value="Genomic_DNA"/>
</dbReference>
<dbReference type="AlphaFoldDB" id="A0A8K0DT61"/>
<feature type="region of interest" description="Disordered" evidence="1">
    <location>
        <begin position="226"/>
        <end position="345"/>
    </location>
</feature>
<name>A0A8K0DT61_9ROSA</name>
<proteinExistence type="predicted"/>
<evidence type="ECO:0000256" key="1">
    <source>
        <dbReference type="SAM" id="MobiDB-lite"/>
    </source>
</evidence>
<keyword evidence="4" id="KW-1185">Reference proteome</keyword>
<dbReference type="Pfam" id="PF04195">
    <property type="entry name" value="Transposase_28"/>
    <property type="match status" value="1"/>
</dbReference>
<comment type="caution">
    <text evidence="3">The sequence shown here is derived from an EMBL/GenBank/DDBJ whole genome shotgun (WGS) entry which is preliminary data.</text>
</comment>
<evidence type="ECO:0000313" key="3">
    <source>
        <dbReference type="EMBL" id="KAF3436952.1"/>
    </source>
</evidence>
<dbReference type="OrthoDB" id="1750920at2759"/>
<gene>
    <name evidence="3" type="ORF">FNV43_RR19705</name>
</gene>
<dbReference type="PANTHER" id="PTHR31099:SF28">
    <property type="entry name" value="F5J5.12"/>
    <property type="match status" value="1"/>
</dbReference>
<evidence type="ECO:0000259" key="2">
    <source>
        <dbReference type="Pfam" id="PF04195"/>
    </source>
</evidence>
<sequence>MHLCPQEMGKKRTTRDGWVCFYEIAFKLGLRLPFHRIINMVLKYFNLAPAQLMPNGWRYLLGLIVLSEQLGQHIDMPIFLHFFYLKPGGEGRYAFYARRQTKLLTGAPTSDKGWKDRYFFIRKEGLFDPVGSSELDIRFGTAKREEPQPSTLRQIIPRNRVLAITTKEAKEQTPTNSNLTPQPSHLTKVSFPLLRTPCTCILQGCITLLYAKPIDPLHLLTADMGKLKVPPPTKEQLAEKDRKRKEKKSARKSRKSDPTQRADPTPDNTVAISPDVIAPTTEETPPQKRQRLSSPQPTAKGKEPMVPMPKSNEPSAYKTNLGLKDSSSIRLDPKSNPNVDRDDPP</sequence>
<accession>A0A8K0DT61</accession>
<feature type="domain" description="Transposase (putative) gypsy type" evidence="2">
    <location>
        <begin position="19"/>
        <end position="86"/>
    </location>
</feature>
<dbReference type="PANTHER" id="PTHR31099">
    <property type="entry name" value="OS06G0165300 PROTEIN"/>
    <property type="match status" value="1"/>
</dbReference>
<protein>
    <recommendedName>
        <fullName evidence="2">Transposase (putative) gypsy type domain-containing protein</fullName>
    </recommendedName>
</protein>
<feature type="compositionally biased region" description="Basic residues" evidence="1">
    <location>
        <begin position="242"/>
        <end position="254"/>
    </location>
</feature>